<proteinExistence type="predicted"/>
<gene>
    <name evidence="2" type="ORF">VP01_1539g1</name>
</gene>
<reference evidence="2 3" key="1">
    <citation type="submission" date="2015-08" db="EMBL/GenBank/DDBJ databases">
        <title>Next Generation Sequencing and Analysis of the Genome of Puccinia sorghi L Schw, the Causal Agent of Maize Common Rust.</title>
        <authorList>
            <person name="Rochi L."/>
            <person name="Burguener G."/>
            <person name="Darino M."/>
            <person name="Turjanski A."/>
            <person name="Kreff E."/>
            <person name="Dieguez M.J."/>
            <person name="Sacco F."/>
        </authorList>
    </citation>
    <scope>NUCLEOTIDE SEQUENCE [LARGE SCALE GENOMIC DNA]</scope>
    <source>
        <strain evidence="2 3">RO10H11247</strain>
    </source>
</reference>
<evidence type="ECO:0000313" key="2">
    <source>
        <dbReference type="EMBL" id="KNZ60544.1"/>
    </source>
</evidence>
<keyword evidence="3" id="KW-1185">Reference proteome</keyword>
<dbReference type="Proteomes" id="UP000037035">
    <property type="component" value="Unassembled WGS sequence"/>
</dbReference>
<dbReference type="AlphaFoldDB" id="A0A0L6VIK0"/>
<dbReference type="OrthoDB" id="2506155at2759"/>
<keyword evidence="1" id="KW-0732">Signal</keyword>
<name>A0A0L6VIK0_9BASI</name>
<dbReference type="EMBL" id="LAVV01005997">
    <property type="protein sequence ID" value="KNZ60544.1"/>
    <property type="molecule type" value="Genomic_DNA"/>
</dbReference>
<organism evidence="2 3">
    <name type="scientific">Puccinia sorghi</name>
    <dbReference type="NCBI Taxonomy" id="27349"/>
    <lineage>
        <taxon>Eukaryota</taxon>
        <taxon>Fungi</taxon>
        <taxon>Dikarya</taxon>
        <taxon>Basidiomycota</taxon>
        <taxon>Pucciniomycotina</taxon>
        <taxon>Pucciniomycetes</taxon>
        <taxon>Pucciniales</taxon>
        <taxon>Pucciniaceae</taxon>
        <taxon>Puccinia</taxon>
    </lineage>
</organism>
<evidence type="ECO:0000256" key="1">
    <source>
        <dbReference type="SAM" id="SignalP"/>
    </source>
</evidence>
<feature type="signal peptide" evidence="1">
    <location>
        <begin position="1"/>
        <end position="33"/>
    </location>
</feature>
<evidence type="ECO:0000313" key="3">
    <source>
        <dbReference type="Proteomes" id="UP000037035"/>
    </source>
</evidence>
<feature type="chain" id="PRO_5005568090" evidence="1">
    <location>
        <begin position="34"/>
        <end position="111"/>
    </location>
</feature>
<protein>
    <submittedName>
        <fullName evidence="2">Uncharacterized protein</fullName>
    </submittedName>
</protein>
<accession>A0A0L6VIK0</accession>
<sequence>MILAFCFWSGSRKWQLFPHCLLLISICSQLVNGRDHLLREMWTQLINHKYMKVTIKWIIRIIVLQNHLVHLKDQWNELYEDEPDFAPVAGLSWGKLQEGEKRQCFKDFQGP</sequence>
<dbReference type="VEuPathDB" id="FungiDB:VP01_1539g1"/>
<comment type="caution">
    <text evidence="2">The sequence shown here is derived from an EMBL/GenBank/DDBJ whole genome shotgun (WGS) entry which is preliminary data.</text>
</comment>